<evidence type="ECO:0000256" key="6">
    <source>
        <dbReference type="ARBA" id="ARBA00022741"/>
    </source>
</evidence>
<keyword evidence="7" id="KW-0418">Kinase</keyword>
<keyword evidence="8" id="KW-0067">ATP-binding</keyword>
<comment type="catalytic activity">
    <reaction evidence="1">
        <text>(2R)-3-phosphoglycerate + ATP = (2R)-3-phospho-glyceroyl phosphate + ADP</text>
        <dbReference type="Rhea" id="RHEA:14801"/>
        <dbReference type="ChEBI" id="CHEBI:30616"/>
        <dbReference type="ChEBI" id="CHEBI:57604"/>
        <dbReference type="ChEBI" id="CHEBI:58272"/>
        <dbReference type="ChEBI" id="CHEBI:456216"/>
        <dbReference type="EC" id="2.7.2.3"/>
    </reaction>
</comment>
<dbReference type="SUPFAM" id="SSF53748">
    <property type="entry name" value="Phosphoglycerate kinase"/>
    <property type="match status" value="1"/>
</dbReference>
<dbReference type="PANTHER" id="PTHR11406:SF23">
    <property type="entry name" value="PHOSPHOGLYCERATE KINASE 1, CHLOROPLASTIC-RELATED"/>
    <property type="match status" value="1"/>
</dbReference>
<dbReference type="GO" id="GO:0004618">
    <property type="term" value="F:phosphoglycerate kinase activity"/>
    <property type="evidence" value="ECO:0007669"/>
    <property type="project" value="UniProtKB-EC"/>
</dbReference>
<dbReference type="Gene3D" id="3.40.50.1260">
    <property type="entry name" value="Phosphoglycerate kinase, N-terminal domain"/>
    <property type="match status" value="1"/>
</dbReference>
<dbReference type="InterPro" id="IPR036043">
    <property type="entry name" value="Phosphoglycerate_kinase_sf"/>
</dbReference>
<evidence type="ECO:0000256" key="1">
    <source>
        <dbReference type="ARBA" id="ARBA00000642"/>
    </source>
</evidence>
<dbReference type="Pfam" id="PF00162">
    <property type="entry name" value="PGK"/>
    <property type="match status" value="1"/>
</dbReference>
<dbReference type="GO" id="GO:0043531">
    <property type="term" value="F:ADP binding"/>
    <property type="evidence" value="ECO:0007669"/>
    <property type="project" value="TreeGrafter"/>
</dbReference>
<dbReference type="GO" id="GO:0005524">
    <property type="term" value="F:ATP binding"/>
    <property type="evidence" value="ECO:0007669"/>
    <property type="project" value="UniProtKB-KW"/>
</dbReference>
<dbReference type="EMBL" id="UINC01068273">
    <property type="protein sequence ID" value="SVC00778.1"/>
    <property type="molecule type" value="Genomic_DNA"/>
</dbReference>
<name>A0A382IMG9_9ZZZZ</name>
<dbReference type="InterPro" id="IPR015824">
    <property type="entry name" value="Phosphoglycerate_kinase_N"/>
</dbReference>
<organism evidence="10">
    <name type="scientific">marine metagenome</name>
    <dbReference type="NCBI Taxonomy" id="408172"/>
    <lineage>
        <taxon>unclassified sequences</taxon>
        <taxon>metagenomes</taxon>
        <taxon>ecological metagenomes</taxon>
    </lineage>
</organism>
<evidence type="ECO:0000256" key="2">
    <source>
        <dbReference type="ARBA" id="ARBA00004838"/>
    </source>
</evidence>
<sequence>KKPKMAIVGGSKISTKIQLLNNLIEQFSTIAIGGAMANTFLLANKKNVGNSLIEENLNEEAINVQLKAKKLNCKLILPVDAVCGKNIQDTNPVYRKIDEISSDDMILDIGEITTKLINEEIINSKMVLWNGPVGAFEYKPYDKATNVIAKIIKFNAKKLNIDTLAGGGDTISAIKNAKAEDGFDYISNAGGAFLEWLEGNESPGVIALKENNFS</sequence>
<dbReference type="PRINTS" id="PR00477">
    <property type="entry name" value="PHGLYCKINASE"/>
</dbReference>
<evidence type="ECO:0000256" key="3">
    <source>
        <dbReference type="ARBA" id="ARBA00008982"/>
    </source>
</evidence>
<dbReference type="EC" id="2.7.2.3" evidence="4"/>
<keyword evidence="5" id="KW-0808">Transferase</keyword>
<evidence type="ECO:0000256" key="4">
    <source>
        <dbReference type="ARBA" id="ARBA00013061"/>
    </source>
</evidence>
<evidence type="ECO:0000256" key="8">
    <source>
        <dbReference type="ARBA" id="ARBA00022840"/>
    </source>
</evidence>
<feature type="non-terminal residue" evidence="10">
    <location>
        <position position="1"/>
    </location>
</feature>
<proteinExistence type="inferred from homology"/>
<keyword evidence="6" id="KW-0547">Nucleotide-binding</keyword>
<dbReference type="AlphaFoldDB" id="A0A382IMG9"/>
<protein>
    <recommendedName>
        <fullName evidence="4">phosphoglycerate kinase</fullName>
        <ecNumber evidence="4">2.7.2.3</ecNumber>
    </recommendedName>
</protein>
<dbReference type="GO" id="GO:0005829">
    <property type="term" value="C:cytosol"/>
    <property type="evidence" value="ECO:0007669"/>
    <property type="project" value="TreeGrafter"/>
</dbReference>
<evidence type="ECO:0000256" key="7">
    <source>
        <dbReference type="ARBA" id="ARBA00022777"/>
    </source>
</evidence>
<accession>A0A382IMG9</accession>
<gene>
    <name evidence="10" type="ORF">METZ01_LOCUS253632</name>
</gene>
<evidence type="ECO:0000256" key="5">
    <source>
        <dbReference type="ARBA" id="ARBA00022679"/>
    </source>
</evidence>
<comment type="similarity">
    <text evidence="3">Belongs to the phosphoglycerate kinase family.</text>
</comment>
<dbReference type="PANTHER" id="PTHR11406">
    <property type="entry name" value="PHOSPHOGLYCERATE KINASE"/>
    <property type="match status" value="1"/>
</dbReference>
<keyword evidence="9" id="KW-0324">Glycolysis</keyword>
<dbReference type="GO" id="GO:0006094">
    <property type="term" value="P:gluconeogenesis"/>
    <property type="evidence" value="ECO:0007669"/>
    <property type="project" value="TreeGrafter"/>
</dbReference>
<dbReference type="InterPro" id="IPR001576">
    <property type="entry name" value="Phosphoglycerate_kinase"/>
</dbReference>
<reference evidence="10" key="1">
    <citation type="submission" date="2018-05" db="EMBL/GenBank/DDBJ databases">
        <authorList>
            <person name="Lanie J.A."/>
            <person name="Ng W.-L."/>
            <person name="Kazmierczak K.M."/>
            <person name="Andrzejewski T.M."/>
            <person name="Davidsen T.M."/>
            <person name="Wayne K.J."/>
            <person name="Tettelin H."/>
            <person name="Glass J.I."/>
            <person name="Rusch D."/>
            <person name="Podicherti R."/>
            <person name="Tsui H.-C.T."/>
            <person name="Winkler M.E."/>
        </authorList>
    </citation>
    <scope>NUCLEOTIDE SEQUENCE</scope>
</reference>
<evidence type="ECO:0000313" key="10">
    <source>
        <dbReference type="EMBL" id="SVC00778.1"/>
    </source>
</evidence>
<comment type="pathway">
    <text evidence="2">Carbohydrate degradation; glycolysis; pyruvate from D-glyceraldehyde 3-phosphate: step 2/5.</text>
</comment>
<dbReference type="FunFam" id="3.40.50.1260:FF:000031">
    <property type="entry name" value="Phosphoglycerate kinase 1"/>
    <property type="match status" value="1"/>
</dbReference>
<dbReference type="GO" id="GO:0006096">
    <property type="term" value="P:glycolytic process"/>
    <property type="evidence" value="ECO:0007669"/>
    <property type="project" value="UniProtKB-KW"/>
</dbReference>
<evidence type="ECO:0000256" key="9">
    <source>
        <dbReference type="ARBA" id="ARBA00023152"/>
    </source>
</evidence>